<organism evidence="2 3">
    <name type="scientific">Pseudolycoriella hygida</name>
    <dbReference type="NCBI Taxonomy" id="35572"/>
    <lineage>
        <taxon>Eukaryota</taxon>
        <taxon>Metazoa</taxon>
        <taxon>Ecdysozoa</taxon>
        <taxon>Arthropoda</taxon>
        <taxon>Hexapoda</taxon>
        <taxon>Insecta</taxon>
        <taxon>Pterygota</taxon>
        <taxon>Neoptera</taxon>
        <taxon>Endopterygota</taxon>
        <taxon>Diptera</taxon>
        <taxon>Nematocera</taxon>
        <taxon>Sciaroidea</taxon>
        <taxon>Sciaridae</taxon>
        <taxon>Pseudolycoriella</taxon>
    </lineage>
</organism>
<name>A0A9Q0NCS6_9DIPT</name>
<proteinExistence type="predicted"/>
<evidence type="ECO:0000256" key="1">
    <source>
        <dbReference type="SAM" id="MobiDB-lite"/>
    </source>
</evidence>
<feature type="region of interest" description="Disordered" evidence="1">
    <location>
        <begin position="22"/>
        <end position="42"/>
    </location>
</feature>
<comment type="caution">
    <text evidence="2">The sequence shown here is derived from an EMBL/GenBank/DDBJ whole genome shotgun (WGS) entry which is preliminary data.</text>
</comment>
<evidence type="ECO:0000313" key="3">
    <source>
        <dbReference type="Proteomes" id="UP001151699"/>
    </source>
</evidence>
<protein>
    <submittedName>
        <fullName evidence="2">Uncharacterized protein</fullName>
    </submittedName>
</protein>
<dbReference type="EMBL" id="WJQU01000001">
    <property type="protein sequence ID" value="KAJ6647942.1"/>
    <property type="molecule type" value="Genomic_DNA"/>
</dbReference>
<gene>
    <name evidence="2" type="ORF">Bhyg_03167</name>
</gene>
<dbReference type="AlphaFoldDB" id="A0A9Q0NCS6"/>
<keyword evidence="3" id="KW-1185">Reference proteome</keyword>
<sequence length="190" mass="20675">MNSGRELRSKSKQVAAHNIKSNIAKIAASSTPPVTSTKNKKAETAGQFAAGQSNNFTGITVKQTVAKLNSELEQLKTRNDQSQPLIDSTSEQQEINSNIIIRGVDVSVNTTASELSEIYEGIRNHLEISDVAEFDPISINLLPCNTSKSNSSLRPIRVTLPSVAAKVKFLDADPLAKIYFEKNYGNLETL</sequence>
<accession>A0A9Q0NCS6</accession>
<evidence type="ECO:0000313" key="2">
    <source>
        <dbReference type="EMBL" id="KAJ6647942.1"/>
    </source>
</evidence>
<feature type="compositionally biased region" description="Polar residues" evidence="1">
    <location>
        <begin position="28"/>
        <end position="37"/>
    </location>
</feature>
<reference evidence="2" key="1">
    <citation type="submission" date="2022-07" db="EMBL/GenBank/DDBJ databases">
        <authorList>
            <person name="Trinca V."/>
            <person name="Uliana J.V.C."/>
            <person name="Torres T.T."/>
            <person name="Ward R.J."/>
            <person name="Monesi N."/>
        </authorList>
    </citation>
    <scope>NUCLEOTIDE SEQUENCE</scope>
    <source>
        <strain evidence="2">HSMRA1968</strain>
        <tissue evidence="2">Whole embryos</tissue>
    </source>
</reference>
<dbReference type="Proteomes" id="UP001151699">
    <property type="component" value="Chromosome A"/>
</dbReference>